<evidence type="ECO:0000313" key="3">
    <source>
        <dbReference type="Proteomes" id="UP000566711"/>
    </source>
</evidence>
<sequence length="326" mass="33993">MKAGQIGVLVCAMALPLAGFAQDSGAPATSSNGPQVEKCDAPKGTIAVHEPQDDLIARLRGFGLASPTAMIRMMIQQSNCFQVIERGVAMQNLMQERQLAESGMMQQGSNMGKGQMVTADFLLTPNITFSENNAGGVGAGMLGMFGGVGHVLGALAGSLKFKEAETSMLLVDARSGIQVAATQGKAEKTDFALGGALFGGAMAGGGGGYTNTNEGKIIVASFLDNWNKVVRAVRDNPSLIQAKAGKASQQNAANSVQAGAAAEGDVMMPKIANVRVLRQPRDGAAELVALNKTDEVLYLGEEKDGYFKVQASKGEGWVKKVLVRKQ</sequence>
<evidence type="ECO:0000256" key="1">
    <source>
        <dbReference type="SAM" id="SignalP"/>
    </source>
</evidence>
<comment type="caution">
    <text evidence="2">The sequence shown here is derived from an EMBL/GenBank/DDBJ whole genome shotgun (WGS) entry which is preliminary data.</text>
</comment>
<keyword evidence="3" id="KW-1185">Reference proteome</keyword>
<dbReference type="Gene3D" id="3.40.50.10610">
    <property type="entry name" value="ABC-type transport auxiliary lipoprotein component"/>
    <property type="match status" value="1"/>
</dbReference>
<dbReference type="InterPro" id="IPR005534">
    <property type="entry name" value="Curli_assmbl/transp-comp_CsgG"/>
</dbReference>
<feature type="chain" id="PRO_5031556895" evidence="1">
    <location>
        <begin position="22"/>
        <end position="326"/>
    </location>
</feature>
<name>A0A7W2EFI1_9BURK</name>
<protein>
    <submittedName>
        <fullName evidence="2">Peptidoglycan-binding protein</fullName>
    </submittedName>
</protein>
<gene>
    <name evidence="2" type="ORF">H3H36_05865</name>
</gene>
<evidence type="ECO:0000313" key="2">
    <source>
        <dbReference type="EMBL" id="MBA5604887.1"/>
    </source>
</evidence>
<organism evidence="2 3">
    <name type="scientific">Rugamonas fusca</name>
    <dbReference type="NCBI Taxonomy" id="2758568"/>
    <lineage>
        <taxon>Bacteria</taxon>
        <taxon>Pseudomonadati</taxon>
        <taxon>Pseudomonadota</taxon>
        <taxon>Betaproteobacteria</taxon>
        <taxon>Burkholderiales</taxon>
        <taxon>Oxalobacteraceae</taxon>
        <taxon>Telluria group</taxon>
        <taxon>Rugamonas</taxon>
    </lineage>
</organism>
<feature type="signal peptide" evidence="1">
    <location>
        <begin position="1"/>
        <end position="21"/>
    </location>
</feature>
<dbReference type="GO" id="GO:0030288">
    <property type="term" value="C:outer membrane-bounded periplasmic space"/>
    <property type="evidence" value="ECO:0007669"/>
    <property type="project" value="InterPro"/>
</dbReference>
<dbReference type="Proteomes" id="UP000566711">
    <property type="component" value="Unassembled WGS sequence"/>
</dbReference>
<dbReference type="RefSeq" id="WP_182215121.1">
    <property type="nucleotide sequence ID" value="NZ_JACEZS010000003.1"/>
</dbReference>
<dbReference type="EMBL" id="JACEZS010000003">
    <property type="protein sequence ID" value="MBA5604887.1"/>
    <property type="molecule type" value="Genomic_DNA"/>
</dbReference>
<proteinExistence type="predicted"/>
<accession>A0A7W2EFI1</accession>
<dbReference type="Pfam" id="PF03783">
    <property type="entry name" value="CsgG"/>
    <property type="match status" value="1"/>
</dbReference>
<dbReference type="AlphaFoldDB" id="A0A7W2EFI1"/>
<reference evidence="2 3" key="1">
    <citation type="submission" date="2020-07" db="EMBL/GenBank/DDBJ databases">
        <title>Novel species isolated from subtropical streams in China.</title>
        <authorList>
            <person name="Lu H."/>
        </authorList>
    </citation>
    <scope>NUCLEOTIDE SEQUENCE [LARGE SCALE GENOMIC DNA]</scope>
    <source>
        <strain evidence="2 3">FT3S</strain>
    </source>
</reference>
<keyword evidence="1" id="KW-0732">Signal</keyword>